<keyword evidence="1" id="KW-0732">Signal</keyword>
<feature type="signal peptide" evidence="1">
    <location>
        <begin position="1"/>
        <end position="17"/>
    </location>
</feature>
<feature type="chain" id="PRO_5023824895" evidence="1">
    <location>
        <begin position="18"/>
        <end position="156"/>
    </location>
</feature>
<feature type="non-terminal residue" evidence="2">
    <location>
        <position position="156"/>
    </location>
</feature>
<name>A0A5J4QSC1_9EUKA</name>
<gene>
    <name evidence="2" type="ORF">EZS28_054314</name>
</gene>
<accession>A0A5J4QSC1</accession>
<evidence type="ECO:0000313" key="3">
    <source>
        <dbReference type="Proteomes" id="UP000324800"/>
    </source>
</evidence>
<dbReference type="Proteomes" id="UP000324800">
    <property type="component" value="Unassembled WGS sequence"/>
</dbReference>
<dbReference type="AlphaFoldDB" id="A0A5J4QSC1"/>
<reference evidence="2 3" key="1">
    <citation type="submission" date="2019-03" db="EMBL/GenBank/DDBJ databases">
        <title>Single cell metagenomics reveals metabolic interactions within the superorganism composed of flagellate Streblomastix strix and complex community of Bacteroidetes bacteria on its surface.</title>
        <authorList>
            <person name="Treitli S.C."/>
            <person name="Kolisko M."/>
            <person name="Husnik F."/>
            <person name="Keeling P."/>
            <person name="Hampl V."/>
        </authorList>
    </citation>
    <scope>NUCLEOTIDE SEQUENCE [LARGE SCALE GENOMIC DNA]</scope>
    <source>
        <strain evidence="2">ST1C</strain>
    </source>
</reference>
<dbReference type="EMBL" id="SNRW01044645">
    <property type="protein sequence ID" value="KAA6323443.1"/>
    <property type="molecule type" value="Genomic_DNA"/>
</dbReference>
<evidence type="ECO:0000256" key="1">
    <source>
        <dbReference type="SAM" id="SignalP"/>
    </source>
</evidence>
<organism evidence="2 3">
    <name type="scientific">Streblomastix strix</name>
    <dbReference type="NCBI Taxonomy" id="222440"/>
    <lineage>
        <taxon>Eukaryota</taxon>
        <taxon>Metamonada</taxon>
        <taxon>Preaxostyla</taxon>
        <taxon>Oxymonadida</taxon>
        <taxon>Streblomastigidae</taxon>
        <taxon>Streblomastix</taxon>
    </lineage>
</organism>
<comment type="caution">
    <text evidence="2">The sequence shown here is derived from an EMBL/GenBank/DDBJ whole genome shotgun (WGS) entry which is preliminary data.</text>
</comment>
<proteinExistence type="predicted"/>
<evidence type="ECO:0000313" key="2">
    <source>
        <dbReference type="EMBL" id="KAA6323443.1"/>
    </source>
</evidence>
<protein>
    <submittedName>
        <fullName evidence="2">Uncharacterized protein</fullName>
    </submittedName>
</protein>
<sequence>MRGNIVVLSVLIATCFAAVDVSVWGNFENFRGLADDLAKHGANLSHFDTGRQAPLHELGEWTADGLILLSNDFDETQVIDFINAGKSLVVFVEEGNDNQLGLLEEIGILPSKESEKIGQCTYTSPMQDKTTSDISCGGYSFTESPSNKTHYYKSLT</sequence>